<dbReference type="PANTHER" id="PTHR30345:SF0">
    <property type="entry name" value="DNA DAMAGE-REPAIR_TOLERATION PROTEIN DRT102"/>
    <property type="match status" value="1"/>
</dbReference>
<evidence type="ECO:0000256" key="2">
    <source>
        <dbReference type="ARBA" id="ARBA00023235"/>
    </source>
</evidence>
<dbReference type="InterPro" id="IPR036569">
    <property type="entry name" value="RpiB_LacA_LacB_sf"/>
</dbReference>
<dbReference type="Pfam" id="PF02502">
    <property type="entry name" value="LacAB_rpiB"/>
    <property type="match status" value="1"/>
</dbReference>
<dbReference type="Proteomes" id="UP001485459">
    <property type="component" value="Chromosome"/>
</dbReference>
<dbReference type="PIRSF" id="PIRSF005384">
    <property type="entry name" value="RpiB_LacA_B"/>
    <property type="match status" value="1"/>
</dbReference>
<dbReference type="GO" id="GO:0004751">
    <property type="term" value="F:ribose-5-phosphate isomerase activity"/>
    <property type="evidence" value="ECO:0007669"/>
    <property type="project" value="UniProtKB-EC"/>
</dbReference>
<sequence>MEQTTFDLALPIAIGSDHAGFEYKEEVISYLEGKGITVKDFGTHSADSVDYPDFAHPVSSAVEDGTHAFGILICGSANGVAITANKHQGIRAAICWGDELARLARSHNDANVICIPARFVSVPTATEMVDIFAATPFEGGRHENRVKKIACM</sequence>
<dbReference type="RefSeq" id="WP_341838484.1">
    <property type="nucleotide sequence ID" value="NZ_CP149822.1"/>
</dbReference>
<evidence type="ECO:0000313" key="4">
    <source>
        <dbReference type="Proteomes" id="UP001485459"/>
    </source>
</evidence>
<gene>
    <name evidence="3" type="primary">rpiB</name>
    <name evidence="3" type="ORF">WJU16_11655</name>
</gene>
<dbReference type="NCBIfam" id="TIGR00689">
    <property type="entry name" value="rpiB_lacA_lacB"/>
    <property type="match status" value="1"/>
</dbReference>
<protein>
    <submittedName>
        <fullName evidence="3">Ribose 5-phosphate isomerase B</fullName>
        <ecNumber evidence="3">5.3.1.6</ecNumber>
    </submittedName>
</protein>
<evidence type="ECO:0000313" key="3">
    <source>
        <dbReference type="EMBL" id="WZN43681.1"/>
    </source>
</evidence>
<reference evidence="4" key="1">
    <citation type="submission" date="2024-03" db="EMBL/GenBank/DDBJ databases">
        <title>Chitinophaga horti sp. nov., isolated from garden soil.</title>
        <authorList>
            <person name="Lee D.S."/>
            <person name="Han D.M."/>
            <person name="Baek J.H."/>
            <person name="Choi D.G."/>
            <person name="Jeon J.H."/>
            <person name="Jeon C.O."/>
        </authorList>
    </citation>
    <scope>NUCLEOTIDE SEQUENCE [LARGE SCALE GENOMIC DNA]</scope>
    <source>
        <strain evidence="4">GPA1</strain>
    </source>
</reference>
<dbReference type="Gene3D" id="3.40.1400.10">
    <property type="entry name" value="Sugar-phosphate isomerase, RpiB/LacA/LacB"/>
    <property type="match status" value="1"/>
</dbReference>
<keyword evidence="4" id="KW-1185">Reference proteome</keyword>
<dbReference type="NCBIfam" id="NF004051">
    <property type="entry name" value="PRK05571.1"/>
    <property type="match status" value="1"/>
</dbReference>
<organism evidence="3 4">
    <name type="scientific">Chitinophaga pollutisoli</name>
    <dbReference type="NCBI Taxonomy" id="3133966"/>
    <lineage>
        <taxon>Bacteria</taxon>
        <taxon>Pseudomonadati</taxon>
        <taxon>Bacteroidota</taxon>
        <taxon>Chitinophagia</taxon>
        <taxon>Chitinophagales</taxon>
        <taxon>Chitinophagaceae</taxon>
        <taxon>Chitinophaga</taxon>
    </lineage>
</organism>
<keyword evidence="2 3" id="KW-0413">Isomerase</keyword>
<name>A0ABZ2YV77_9BACT</name>
<dbReference type="EMBL" id="CP149822">
    <property type="protein sequence ID" value="WZN43681.1"/>
    <property type="molecule type" value="Genomic_DNA"/>
</dbReference>
<proteinExistence type="inferred from homology"/>
<dbReference type="NCBIfam" id="TIGR01120">
    <property type="entry name" value="rpiB"/>
    <property type="match status" value="1"/>
</dbReference>
<evidence type="ECO:0000256" key="1">
    <source>
        <dbReference type="ARBA" id="ARBA00008754"/>
    </source>
</evidence>
<dbReference type="PANTHER" id="PTHR30345">
    <property type="entry name" value="RIBOSE-5-PHOSPHATE ISOMERASE B"/>
    <property type="match status" value="1"/>
</dbReference>
<dbReference type="EC" id="5.3.1.6" evidence="3"/>
<dbReference type="InterPro" id="IPR003500">
    <property type="entry name" value="RpiB_LacA_LacB"/>
</dbReference>
<comment type="similarity">
    <text evidence="1">Belongs to the LacAB/RpiB family.</text>
</comment>
<accession>A0ABZ2YV77</accession>
<dbReference type="InterPro" id="IPR004785">
    <property type="entry name" value="RpiB"/>
</dbReference>
<dbReference type="SUPFAM" id="SSF89623">
    <property type="entry name" value="Ribose/Galactose isomerase RpiB/AlsB"/>
    <property type="match status" value="1"/>
</dbReference>